<evidence type="ECO:0000313" key="2">
    <source>
        <dbReference type="EMBL" id="ARU92863.1"/>
    </source>
</evidence>
<accession>A0A1Y0LFN9</accession>
<name>A0A1Y0LFN9_TATCI</name>
<proteinExistence type="predicted"/>
<dbReference type="AlphaFoldDB" id="A0A1Y0LFN9"/>
<evidence type="ECO:0000313" key="5">
    <source>
        <dbReference type="Proteomes" id="UP000195814"/>
    </source>
</evidence>
<evidence type="ECO:0000313" key="4">
    <source>
        <dbReference type="Proteomes" id="UP000195729"/>
    </source>
</evidence>
<dbReference type="EMBL" id="CP015579">
    <property type="protein sequence ID" value="ARU92863.1"/>
    <property type="molecule type" value="Genomic_DNA"/>
</dbReference>
<dbReference type="Proteomes" id="UP000195814">
    <property type="component" value="Chromosome"/>
</dbReference>
<protein>
    <recommendedName>
        <fullName evidence="1">DUF4037 domain-containing protein</fullName>
    </recommendedName>
</protein>
<reference evidence="4 5" key="1">
    <citation type="submission" date="2016-05" db="EMBL/GenBank/DDBJ databases">
        <title>Complete genome sequence of two 2,5-diketo-D-glunonic acid producing strain Tatumella citrea.</title>
        <authorList>
            <person name="Duan C."/>
            <person name="Yang J."/>
            <person name="Yang S."/>
        </authorList>
    </citation>
    <scope>NUCLEOTIDE SEQUENCE [LARGE SCALE GENOMIC DNA]</scope>
    <source>
        <strain evidence="3 4">ATCC 39140</strain>
        <strain evidence="2 5">DSM 13699</strain>
    </source>
</reference>
<evidence type="ECO:0000259" key="1">
    <source>
        <dbReference type="Pfam" id="PF13228"/>
    </source>
</evidence>
<feature type="domain" description="DUF4037" evidence="1">
    <location>
        <begin position="143"/>
        <end position="241"/>
    </location>
</feature>
<dbReference type="EMBL" id="CP015581">
    <property type="protein sequence ID" value="ARU96901.1"/>
    <property type="molecule type" value="Genomic_DNA"/>
</dbReference>
<organism evidence="2 5">
    <name type="scientific">Tatumella citrea</name>
    <name type="common">Pantoea citrea</name>
    <dbReference type="NCBI Taxonomy" id="53336"/>
    <lineage>
        <taxon>Bacteria</taxon>
        <taxon>Pseudomonadati</taxon>
        <taxon>Pseudomonadota</taxon>
        <taxon>Gammaproteobacteria</taxon>
        <taxon>Enterobacterales</taxon>
        <taxon>Erwiniaceae</taxon>
        <taxon>Tatumella</taxon>
    </lineage>
</organism>
<gene>
    <name evidence="2" type="ORF">A7K98_03060</name>
    <name evidence="3" type="ORF">A7K99_03060</name>
</gene>
<dbReference type="KEGG" id="tci:A7K98_03060"/>
<dbReference type="Proteomes" id="UP000195729">
    <property type="component" value="Chromosome"/>
</dbReference>
<dbReference type="InterPro" id="IPR025117">
    <property type="entry name" value="DUF4037"/>
</dbReference>
<keyword evidence="4" id="KW-1185">Reference proteome</keyword>
<evidence type="ECO:0000313" key="3">
    <source>
        <dbReference type="EMBL" id="ARU96901.1"/>
    </source>
</evidence>
<dbReference type="Pfam" id="PF13228">
    <property type="entry name" value="DUF4037"/>
    <property type="match status" value="1"/>
</dbReference>
<sequence length="364" mass="41367">MNQISGLNLSELFYQQVVKPIMLRFFPEIKYACARMGRGSEVLGYDDSVSTDHDFGPCVQLFLPEDNFKTVAAEIMSVMDTHLPESFQGFSVKYPNGCRPVNSPDLYPEMLGSWHGVELYTLSMWSRMYLQTDLTRGLETLQWLNYSEQFLLLITAGKVFHDDTGELTAFRQKFAYFPQQVWLYKIAAQWGKIAEERAYIGRADSVNDRLGATIIAVRMAENIMRLAMLTEQVYVPYPKWFGTCFSTLVCAAELSPLLERILTAKDQHTREESINNACLFVANLQVEKQIPGAIAPEMTSVHHREFTFVDSLKLEHSIAAAITDDELKQLPEFGAVDQFISSNQILAVPNYCQALSVIYKTPLY</sequence>